<keyword evidence="7" id="KW-0862">Zinc</keyword>
<evidence type="ECO:0000256" key="7">
    <source>
        <dbReference type="ARBA" id="ARBA00022833"/>
    </source>
</evidence>
<dbReference type="InterPro" id="IPR011332">
    <property type="entry name" value="Ribosomal_zn-bd"/>
</dbReference>
<keyword evidence="8" id="KW-0694">RNA-binding</keyword>
<keyword evidence="9" id="KW-0689">Ribosomal protein</keyword>
<evidence type="ECO:0000256" key="9">
    <source>
        <dbReference type="ARBA" id="ARBA00022980"/>
    </source>
</evidence>
<comment type="similarity">
    <text evidence="1">Belongs to the eukaryotic ribosomal protein eL37 family.</text>
</comment>
<dbReference type="GO" id="GO:0005840">
    <property type="term" value="C:ribosome"/>
    <property type="evidence" value="ECO:0007669"/>
    <property type="project" value="UniProtKB-KW"/>
</dbReference>
<keyword evidence="10" id="KW-0464">Manganese</keyword>
<dbReference type="FunFam" id="2.20.25.30:FF:000001">
    <property type="entry name" value="Ribosomal protein L37"/>
    <property type="match status" value="1"/>
</dbReference>
<dbReference type="InterPro" id="IPR018267">
    <property type="entry name" value="Ribosomal_eL37_CS"/>
</dbReference>
<dbReference type="GO" id="GO:1990904">
    <property type="term" value="C:ribonucleoprotein complex"/>
    <property type="evidence" value="ECO:0007669"/>
    <property type="project" value="UniProtKB-KW"/>
</dbReference>
<dbReference type="GO" id="GO:0005634">
    <property type="term" value="C:nucleus"/>
    <property type="evidence" value="ECO:0007669"/>
    <property type="project" value="TreeGrafter"/>
</dbReference>
<evidence type="ECO:0000256" key="2">
    <source>
        <dbReference type="ARBA" id="ARBA00013081"/>
    </source>
</evidence>
<keyword evidence="11" id="KW-0687">Ribonucleoprotein</keyword>
<dbReference type="GO" id="GO:0004722">
    <property type="term" value="F:protein serine/threonine phosphatase activity"/>
    <property type="evidence" value="ECO:0007669"/>
    <property type="project" value="UniProtKB-EC"/>
</dbReference>
<organism evidence="14 15">
    <name type="scientific">Musa troglodytarum</name>
    <name type="common">fe'i banana</name>
    <dbReference type="NCBI Taxonomy" id="320322"/>
    <lineage>
        <taxon>Eukaryota</taxon>
        <taxon>Viridiplantae</taxon>
        <taxon>Streptophyta</taxon>
        <taxon>Embryophyta</taxon>
        <taxon>Tracheophyta</taxon>
        <taxon>Spermatophyta</taxon>
        <taxon>Magnoliopsida</taxon>
        <taxon>Liliopsida</taxon>
        <taxon>Zingiberales</taxon>
        <taxon>Musaceae</taxon>
        <taxon>Musa</taxon>
    </lineage>
</organism>
<evidence type="ECO:0000256" key="5">
    <source>
        <dbReference type="ARBA" id="ARBA00022771"/>
    </source>
</evidence>
<evidence type="ECO:0000256" key="8">
    <source>
        <dbReference type="ARBA" id="ARBA00022884"/>
    </source>
</evidence>
<dbReference type="Gene3D" id="2.20.25.30">
    <property type="match status" value="1"/>
</dbReference>
<keyword evidence="4" id="KW-0699">rRNA-binding</keyword>
<dbReference type="PANTHER" id="PTHR11668">
    <property type="entry name" value="SERINE/THREONINE PROTEIN PHOSPHATASE"/>
    <property type="match status" value="1"/>
</dbReference>
<dbReference type="Gene3D" id="3.60.21.10">
    <property type="match status" value="2"/>
</dbReference>
<dbReference type="SUPFAM" id="SSF57829">
    <property type="entry name" value="Zn-binding ribosomal proteins"/>
    <property type="match status" value="1"/>
</dbReference>
<dbReference type="GO" id="GO:0006412">
    <property type="term" value="P:translation"/>
    <property type="evidence" value="ECO:0007669"/>
    <property type="project" value="InterPro"/>
</dbReference>
<dbReference type="SUPFAM" id="SSF56300">
    <property type="entry name" value="Metallo-dependent phosphatases"/>
    <property type="match status" value="1"/>
</dbReference>
<dbReference type="EMBL" id="CP097504">
    <property type="protein sequence ID" value="URD89267.1"/>
    <property type="molecule type" value="Genomic_DNA"/>
</dbReference>
<evidence type="ECO:0000256" key="11">
    <source>
        <dbReference type="ARBA" id="ARBA00023274"/>
    </source>
</evidence>
<proteinExistence type="inferred from homology"/>
<keyword evidence="5" id="KW-0863">Zinc-finger</keyword>
<evidence type="ECO:0000313" key="14">
    <source>
        <dbReference type="EMBL" id="URD89267.1"/>
    </source>
</evidence>
<sequence>MPMDAAALDDIIRRLLEVKGGRTVKNAQLTDADIRQLCGASKEIFVSQPNLLELEAPIKICDPDKDIEGWGENDRGVSYTFGPDKVAEFLQKHDLDLVCRAHQVVEDGYEFFAKRQLVTIFSAPNYCGEFDNAGAMMSVDDTLTCSFQILKPADKKKGFGNNLLKPGTPPRKGKGTGSFGKRRNKTHTLCVRCGRRSFHLQKSRCGACGYPSSRIRKYNWSVKAIRRKTTGTGRMRYLRHVPRRFKSNFREGTQAAPRKKAVAAAYCERTNLLPTSSFCFQMTEFVVMKLKILKALFGEGGCNGNGQPDLVMEYKSIVSER</sequence>
<dbReference type="GO" id="GO:0008270">
    <property type="term" value="F:zinc ion binding"/>
    <property type="evidence" value="ECO:0007669"/>
    <property type="project" value="UniProtKB-KW"/>
</dbReference>
<evidence type="ECO:0000256" key="1">
    <source>
        <dbReference type="ARBA" id="ARBA00009805"/>
    </source>
</evidence>
<dbReference type="PROSITE" id="PS01077">
    <property type="entry name" value="RIBOSOMAL_L37E"/>
    <property type="match status" value="1"/>
</dbReference>
<dbReference type="GO" id="GO:0005737">
    <property type="term" value="C:cytoplasm"/>
    <property type="evidence" value="ECO:0007669"/>
    <property type="project" value="TreeGrafter"/>
</dbReference>
<evidence type="ECO:0000256" key="4">
    <source>
        <dbReference type="ARBA" id="ARBA00022730"/>
    </source>
</evidence>
<dbReference type="EMBL" id="CP097504">
    <property type="protein sequence ID" value="URD89259.1"/>
    <property type="molecule type" value="Genomic_DNA"/>
</dbReference>
<dbReference type="AlphaFoldDB" id="A0A9E7JPP2"/>
<dbReference type="InterPro" id="IPR031675">
    <property type="entry name" value="STPPase_N"/>
</dbReference>
<feature type="region of interest" description="Disordered" evidence="12">
    <location>
        <begin position="160"/>
        <end position="180"/>
    </location>
</feature>
<dbReference type="GO" id="GO:0019843">
    <property type="term" value="F:rRNA binding"/>
    <property type="evidence" value="ECO:0007669"/>
    <property type="project" value="UniProtKB-KW"/>
</dbReference>
<dbReference type="OrthoDB" id="528079at2759"/>
<gene>
    <name evidence="14" type="ORF">MUK42_28089</name>
</gene>
<evidence type="ECO:0000256" key="10">
    <source>
        <dbReference type="ARBA" id="ARBA00023211"/>
    </source>
</evidence>
<dbReference type="PRINTS" id="PR00114">
    <property type="entry name" value="STPHPHTASE"/>
</dbReference>
<evidence type="ECO:0000259" key="13">
    <source>
        <dbReference type="SMART" id="SM00156"/>
    </source>
</evidence>
<keyword evidence="3" id="KW-0479">Metal-binding</keyword>
<dbReference type="Pfam" id="PF16891">
    <property type="entry name" value="STPPase_N"/>
    <property type="match status" value="1"/>
</dbReference>
<dbReference type="InterPro" id="IPR006186">
    <property type="entry name" value="Ser/Thr-sp_prot-phosphatase"/>
</dbReference>
<feature type="domain" description="Serine/threonine specific protein phosphatases" evidence="13">
    <location>
        <begin position="29"/>
        <end position="154"/>
    </location>
</feature>
<dbReference type="InterPro" id="IPR029052">
    <property type="entry name" value="Metallo-depent_PP-like"/>
</dbReference>
<dbReference type="PANTHER" id="PTHR11668:SF504">
    <property type="entry name" value="SERINE_THREONINE-PROTEIN PHOSPHATASE PP1 ISOZYME 6"/>
    <property type="match status" value="1"/>
</dbReference>
<evidence type="ECO:0000313" key="15">
    <source>
        <dbReference type="Proteomes" id="UP001055439"/>
    </source>
</evidence>
<protein>
    <recommendedName>
        <fullName evidence="2">protein-serine/threonine phosphatase</fullName>
        <ecNumber evidence="2">3.1.3.16</ecNumber>
    </recommendedName>
</protein>
<evidence type="ECO:0000256" key="12">
    <source>
        <dbReference type="SAM" id="MobiDB-lite"/>
    </source>
</evidence>
<dbReference type="HAMAP" id="MF_00547">
    <property type="entry name" value="Ribosomal_eL37"/>
    <property type="match status" value="1"/>
</dbReference>
<dbReference type="Pfam" id="PF01907">
    <property type="entry name" value="Ribosomal_L37e"/>
    <property type="match status" value="1"/>
</dbReference>
<dbReference type="EC" id="3.1.3.16" evidence="2"/>
<accession>A0A9E7JPP2</accession>
<dbReference type="InterPro" id="IPR001569">
    <property type="entry name" value="Ribosomal_eL37"/>
</dbReference>
<reference evidence="14" key="1">
    <citation type="submission" date="2022-05" db="EMBL/GenBank/DDBJ databases">
        <title>The Musa troglodytarum L. genome provides insights into the mechanism of non-climacteric behaviour and enrichment of carotenoids.</title>
        <authorList>
            <person name="Wang J."/>
        </authorList>
    </citation>
    <scope>NUCLEOTIDE SEQUENCE</scope>
    <source>
        <tissue evidence="14">Leaf</tissue>
    </source>
</reference>
<dbReference type="GO" id="GO:0003735">
    <property type="term" value="F:structural constituent of ribosome"/>
    <property type="evidence" value="ECO:0007669"/>
    <property type="project" value="InterPro"/>
</dbReference>
<evidence type="ECO:0000256" key="6">
    <source>
        <dbReference type="ARBA" id="ARBA00022801"/>
    </source>
</evidence>
<keyword evidence="6" id="KW-0378">Hydrolase</keyword>
<dbReference type="InterPro" id="IPR050341">
    <property type="entry name" value="PP1_catalytic_subunit"/>
</dbReference>
<dbReference type="Proteomes" id="UP001055439">
    <property type="component" value="Chromosome 2"/>
</dbReference>
<keyword evidence="15" id="KW-1185">Reference proteome</keyword>
<dbReference type="SMART" id="SM00156">
    <property type="entry name" value="PP2Ac"/>
    <property type="match status" value="1"/>
</dbReference>
<dbReference type="InterPro" id="IPR011331">
    <property type="entry name" value="Ribosomal_eL37/eL43"/>
</dbReference>
<name>A0A9E7JPP2_9LILI</name>
<evidence type="ECO:0000256" key="3">
    <source>
        <dbReference type="ARBA" id="ARBA00022723"/>
    </source>
</evidence>